<dbReference type="InterPro" id="IPR036291">
    <property type="entry name" value="NAD(P)-bd_dom_sf"/>
</dbReference>
<dbReference type="Gene3D" id="3.40.50.720">
    <property type="entry name" value="NAD(P)-binding Rossmann-like Domain"/>
    <property type="match status" value="1"/>
</dbReference>
<protein>
    <submittedName>
        <fullName evidence="1">Ornithine cyclodeaminase</fullName>
    </submittedName>
</protein>
<dbReference type="InterPro" id="IPR003462">
    <property type="entry name" value="ODC_Mu_crystall"/>
</dbReference>
<dbReference type="Gene3D" id="3.30.1780.10">
    <property type="entry name" value="ornithine cyclodeaminase, domain 1"/>
    <property type="match status" value="1"/>
</dbReference>
<gene>
    <name evidence="1" type="ORF">AA12717_1816</name>
</gene>
<dbReference type="InterPro" id="IPR023401">
    <property type="entry name" value="ODC_N"/>
</dbReference>
<dbReference type="EMBL" id="BAQP01000100">
    <property type="protein sequence ID" value="GBQ24542.1"/>
    <property type="molecule type" value="Genomic_DNA"/>
</dbReference>
<name>A0ABQ0P6R1_9PROT</name>
<accession>A0ABQ0P6R1</accession>
<proteinExistence type="predicted"/>
<keyword evidence="2" id="KW-1185">Reference proteome</keyword>
<dbReference type="PIRSF" id="PIRSF001439">
    <property type="entry name" value="CryM"/>
    <property type="match status" value="1"/>
</dbReference>
<evidence type="ECO:0000313" key="2">
    <source>
        <dbReference type="Proteomes" id="UP001060895"/>
    </source>
</evidence>
<dbReference type="Pfam" id="PF02423">
    <property type="entry name" value="OCD_Mu_crystall"/>
    <property type="match status" value="1"/>
</dbReference>
<comment type="caution">
    <text evidence="1">The sequence shown here is derived from an EMBL/GenBank/DDBJ whole genome shotgun (WGS) entry which is preliminary data.</text>
</comment>
<reference evidence="1" key="1">
    <citation type="submission" date="2013-04" db="EMBL/GenBank/DDBJ databases">
        <title>The genome sequencing project of 58 acetic acid bacteria.</title>
        <authorList>
            <person name="Okamoto-Kainuma A."/>
            <person name="Ishikawa M."/>
            <person name="Umino S."/>
            <person name="Koizumi Y."/>
            <person name="Shiwa Y."/>
            <person name="Yoshikawa H."/>
            <person name="Matsutani M."/>
            <person name="Matsushita K."/>
        </authorList>
    </citation>
    <scope>NUCLEOTIDE SEQUENCE</scope>
    <source>
        <strain evidence="1">DSM 12717</strain>
    </source>
</reference>
<dbReference type="PANTHER" id="PTHR13812:SF19">
    <property type="entry name" value="KETIMINE REDUCTASE MU-CRYSTALLIN"/>
    <property type="match status" value="1"/>
</dbReference>
<dbReference type="SUPFAM" id="SSF51735">
    <property type="entry name" value="NAD(P)-binding Rossmann-fold domains"/>
    <property type="match status" value="1"/>
</dbReference>
<dbReference type="NCBIfam" id="NF005603">
    <property type="entry name" value="PRK07340.1"/>
    <property type="match status" value="1"/>
</dbReference>
<organism evidence="1 2">
    <name type="scientific">Gluconacetobacter sacchari DSM 12717</name>
    <dbReference type="NCBI Taxonomy" id="1307940"/>
    <lineage>
        <taxon>Bacteria</taxon>
        <taxon>Pseudomonadati</taxon>
        <taxon>Pseudomonadota</taxon>
        <taxon>Alphaproteobacteria</taxon>
        <taxon>Acetobacterales</taxon>
        <taxon>Acetobacteraceae</taxon>
        <taxon>Gluconacetobacter</taxon>
    </lineage>
</organism>
<dbReference type="Proteomes" id="UP001060895">
    <property type="component" value="Unassembled WGS sequence"/>
</dbReference>
<dbReference type="PANTHER" id="PTHR13812">
    <property type="entry name" value="KETIMINE REDUCTASE MU-CRYSTALLIN"/>
    <property type="match status" value="1"/>
</dbReference>
<sequence length="312" mass="33362">MPVLRRSEAPMQIFTAGQTAHLLPIPELVDTLREVVQDYAAGGILSPERMVIDTADAGGHLLCMPSIAGDIMATKLITIFHGNQALPVIQGQVTCCDARDGAFLFTLDGPETTGRRTAAMSMLAIRLLHRAPPRHVLIVGTGTQARGHIDALRTLYPEAAIRVRGRKSPAVAALCATLDPTGQHIRPETPGDAEAADIVITTTSSHEIVYDAPPRTGRLVIGVGAYRPEMIEIGPNLVLNSQIFVDDPIGAPCEAGDLIQAGVDWRSVRPLATAIDTPPSPDRPILFKSVGCAAWDLAACRLARRRLTESTE</sequence>
<evidence type="ECO:0000313" key="1">
    <source>
        <dbReference type="EMBL" id="GBQ24542.1"/>
    </source>
</evidence>